<dbReference type="InterPro" id="IPR008984">
    <property type="entry name" value="SMAD_FHA_dom_sf"/>
</dbReference>
<dbReference type="Pfam" id="PF00498">
    <property type="entry name" value="FHA"/>
    <property type="match status" value="1"/>
</dbReference>
<feature type="domain" description="FHA" evidence="3">
    <location>
        <begin position="243"/>
        <end position="295"/>
    </location>
</feature>
<dbReference type="SMART" id="SM00240">
    <property type="entry name" value="FHA"/>
    <property type="match status" value="1"/>
</dbReference>
<dbReference type="RefSeq" id="WP_167924626.1">
    <property type="nucleotide sequence ID" value="NZ_JAATVY010000004.1"/>
</dbReference>
<dbReference type="Proteomes" id="UP000722989">
    <property type="component" value="Unassembled WGS sequence"/>
</dbReference>
<reference evidence="4 5" key="1">
    <citation type="submission" date="2020-03" db="EMBL/GenBank/DDBJ databases">
        <title>WGS of the type strain of Planosporangium spp.</title>
        <authorList>
            <person name="Thawai C."/>
        </authorList>
    </citation>
    <scope>NUCLEOTIDE SEQUENCE [LARGE SCALE GENOMIC DNA]</scope>
    <source>
        <strain evidence="4 5">TBRC 5610</strain>
    </source>
</reference>
<dbReference type="PROSITE" id="PS50006">
    <property type="entry name" value="FHA_DOMAIN"/>
    <property type="match status" value="1"/>
</dbReference>
<sequence length="364" mass="38757">MRFEMTRALDAIERRLSTDPLRTGAVIDIGEVARLADLDGGRPAQLIRVGLVVDALTWQTGDDGLAVYPVASRGLLSDTDLTANERMVIRRWSDDGLVEVVPAEASALGRAGEVATLLGQPLLSREQLPGYAGVRFAPKAAAGGATLDGGLGATPKRSAALGRRWECPVSDCASFGATAGPFSGGAVREGAQPPPQFVRGVPCCPRHGERLVDEGPQPLAVPMVARVEGAVCERFTVTEGRPVAVGRAPDDRERVVLGPHLGEEAVLRVSRNHLRLELRGDELLVTDLSTNGTVILERSGPRGAARPTGLPYDRPHPLGDWDVVQLFEGVELCRADRQSAPEGAARQRSVMGDAPTMAMRFPRP</sequence>
<keyword evidence="1" id="KW-0597">Phosphoprotein</keyword>
<comment type="caution">
    <text evidence="4">The sequence shown here is derived from an EMBL/GenBank/DDBJ whole genome shotgun (WGS) entry which is preliminary data.</text>
</comment>
<dbReference type="Gene3D" id="2.60.200.20">
    <property type="match status" value="1"/>
</dbReference>
<protein>
    <submittedName>
        <fullName evidence="4">FHA domain-containing protein</fullName>
    </submittedName>
</protein>
<evidence type="ECO:0000313" key="4">
    <source>
        <dbReference type="EMBL" id="NJC69727.1"/>
    </source>
</evidence>
<accession>A0ABX0XV18</accession>
<evidence type="ECO:0000259" key="3">
    <source>
        <dbReference type="PROSITE" id="PS50006"/>
    </source>
</evidence>
<organism evidence="4 5">
    <name type="scientific">Planosporangium thailandense</name>
    <dbReference type="NCBI Taxonomy" id="765197"/>
    <lineage>
        <taxon>Bacteria</taxon>
        <taxon>Bacillati</taxon>
        <taxon>Actinomycetota</taxon>
        <taxon>Actinomycetes</taxon>
        <taxon>Micromonosporales</taxon>
        <taxon>Micromonosporaceae</taxon>
        <taxon>Planosporangium</taxon>
    </lineage>
</organism>
<dbReference type="EMBL" id="JAATVY010000004">
    <property type="protein sequence ID" value="NJC69727.1"/>
    <property type="molecule type" value="Genomic_DNA"/>
</dbReference>
<evidence type="ECO:0000313" key="5">
    <source>
        <dbReference type="Proteomes" id="UP000722989"/>
    </source>
</evidence>
<dbReference type="InterPro" id="IPR000253">
    <property type="entry name" value="FHA_dom"/>
</dbReference>
<proteinExistence type="predicted"/>
<keyword evidence="5" id="KW-1185">Reference proteome</keyword>
<dbReference type="CDD" id="cd00060">
    <property type="entry name" value="FHA"/>
    <property type="match status" value="1"/>
</dbReference>
<evidence type="ECO:0000256" key="2">
    <source>
        <dbReference type="SAM" id="MobiDB-lite"/>
    </source>
</evidence>
<evidence type="ECO:0000256" key="1">
    <source>
        <dbReference type="ARBA" id="ARBA00022553"/>
    </source>
</evidence>
<feature type="region of interest" description="Disordered" evidence="2">
    <location>
        <begin position="337"/>
        <end position="364"/>
    </location>
</feature>
<dbReference type="SUPFAM" id="SSF49879">
    <property type="entry name" value="SMAD/FHA domain"/>
    <property type="match status" value="1"/>
</dbReference>
<gene>
    <name evidence="4" type="ORF">HC031_08335</name>
</gene>
<name>A0ABX0XV18_9ACTN</name>